<feature type="DNA-binding region" description="OmpR/PhoB-type" evidence="9">
    <location>
        <begin position="142"/>
        <end position="238"/>
    </location>
</feature>
<evidence type="ECO:0000256" key="9">
    <source>
        <dbReference type="PROSITE-ProRule" id="PRU01091"/>
    </source>
</evidence>
<protein>
    <submittedName>
        <fullName evidence="12">Response regulator transcription factor</fullName>
    </submittedName>
</protein>
<sequence>MIDATTDTRADDDAAASPSILLIDDDLELCDLLREFFAQEGMRLETANDGRRGLGAALDSDRDLVLLDVMMPGLDGFELLRLLRRRSQVPVIMLTARSAKADRLAGLGAGADDYVPKPFDPDELLARVRAVLRRVGRAPQPVAPLDAEGIRLIPTAREVRVGGEVVATTTFEYEILEYLVRAAGRIVSRDELTAALYHRRSTPFDRAIDVHVSRLRKKLGPLGAAVRTVRGAGYLFRSDPEDQAPR</sequence>
<dbReference type="Proteomes" id="UP001216907">
    <property type="component" value="Unassembled WGS sequence"/>
</dbReference>
<dbReference type="Gene3D" id="1.10.10.10">
    <property type="entry name" value="Winged helix-like DNA-binding domain superfamily/Winged helix DNA-binding domain"/>
    <property type="match status" value="1"/>
</dbReference>
<proteinExistence type="predicted"/>
<feature type="modified residue" description="4-aspartylphosphate" evidence="8">
    <location>
        <position position="68"/>
    </location>
</feature>
<dbReference type="EMBL" id="JARRAG010000002">
    <property type="protein sequence ID" value="MDG3004662.1"/>
    <property type="molecule type" value="Genomic_DNA"/>
</dbReference>
<dbReference type="PANTHER" id="PTHR48111:SF39">
    <property type="entry name" value="TRANSCRIPTIONAL REGULATORY PROTEIN CPXR"/>
    <property type="match status" value="1"/>
</dbReference>
<dbReference type="SUPFAM" id="SSF52172">
    <property type="entry name" value="CheY-like"/>
    <property type="match status" value="1"/>
</dbReference>
<dbReference type="InterPro" id="IPR011006">
    <property type="entry name" value="CheY-like_superfamily"/>
</dbReference>
<dbReference type="InterPro" id="IPR001867">
    <property type="entry name" value="OmpR/PhoB-type_DNA-bd"/>
</dbReference>
<dbReference type="Pfam" id="PF00072">
    <property type="entry name" value="Response_reg"/>
    <property type="match status" value="1"/>
</dbReference>
<keyword evidence="4" id="KW-0902">Two-component regulatory system</keyword>
<keyword evidence="5" id="KW-0805">Transcription regulation</keyword>
<evidence type="ECO:0000256" key="5">
    <source>
        <dbReference type="ARBA" id="ARBA00023015"/>
    </source>
</evidence>
<dbReference type="InterPro" id="IPR036388">
    <property type="entry name" value="WH-like_DNA-bd_sf"/>
</dbReference>
<dbReference type="PROSITE" id="PS51755">
    <property type="entry name" value="OMPR_PHOB"/>
    <property type="match status" value="1"/>
</dbReference>
<dbReference type="RefSeq" id="WP_277861016.1">
    <property type="nucleotide sequence ID" value="NZ_JARRAG010000002.1"/>
</dbReference>
<evidence type="ECO:0000256" key="3">
    <source>
        <dbReference type="ARBA" id="ARBA00022553"/>
    </source>
</evidence>
<dbReference type="InterPro" id="IPR001789">
    <property type="entry name" value="Sig_transdc_resp-reg_receiver"/>
</dbReference>
<accession>A0ABT6FAQ8</accession>
<dbReference type="SUPFAM" id="SSF46894">
    <property type="entry name" value="C-terminal effector domain of the bipartite response regulators"/>
    <property type="match status" value="1"/>
</dbReference>
<keyword evidence="13" id="KW-1185">Reference proteome</keyword>
<dbReference type="CDD" id="cd00383">
    <property type="entry name" value="trans_reg_C"/>
    <property type="match status" value="1"/>
</dbReference>
<evidence type="ECO:0000256" key="4">
    <source>
        <dbReference type="ARBA" id="ARBA00023012"/>
    </source>
</evidence>
<dbReference type="Gene3D" id="3.40.50.2300">
    <property type="match status" value="1"/>
</dbReference>
<evidence type="ECO:0000256" key="6">
    <source>
        <dbReference type="ARBA" id="ARBA00023125"/>
    </source>
</evidence>
<dbReference type="Gene3D" id="6.10.250.690">
    <property type="match status" value="1"/>
</dbReference>
<comment type="caution">
    <text evidence="12">The sequence shown here is derived from an EMBL/GenBank/DDBJ whole genome shotgun (WGS) entry which is preliminary data.</text>
</comment>
<evidence type="ECO:0000256" key="1">
    <source>
        <dbReference type="ARBA" id="ARBA00004496"/>
    </source>
</evidence>
<evidence type="ECO:0000256" key="8">
    <source>
        <dbReference type="PROSITE-ProRule" id="PRU00169"/>
    </source>
</evidence>
<name>A0ABT6FAQ8_9BACT</name>
<dbReference type="Pfam" id="PF00486">
    <property type="entry name" value="Trans_reg_C"/>
    <property type="match status" value="1"/>
</dbReference>
<evidence type="ECO:0000256" key="2">
    <source>
        <dbReference type="ARBA" id="ARBA00022490"/>
    </source>
</evidence>
<dbReference type="SMART" id="SM00862">
    <property type="entry name" value="Trans_reg_C"/>
    <property type="match status" value="1"/>
</dbReference>
<dbReference type="InterPro" id="IPR039420">
    <property type="entry name" value="WalR-like"/>
</dbReference>
<evidence type="ECO:0000313" key="12">
    <source>
        <dbReference type="EMBL" id="MDG3004662.1"/>
    </source>
</evidence>
<keyword evidence="2" id="KW-0963">Cytoplasm</keyword>
<evidence type="ECO:0000313" key="13">
    <source>
        <dbReference type="Proteomes" id="UP001216907"/>
    </source>
</evidence>
<feature type="domain" description="OmpR/PhoB-type" evidence="11">
    <location>
        <begin position="142"/>
        <end position="238"/>
    </location>
</feature>
<evidence type="ECO:0000256" key="7">
    <source>
        <dbReference type="ARBA" id="ARBA00023163"/>
    </source>
</evidence>
<keyword evidence="6 9" id="KW-0238">DNA-binding</keyword>
<dbReference type="SMART" id="SM00448">
    <property type="entry name" value="REC"/>
    <property type="match status" value="1"/>
</dbReference>
<keyword evidence="3 8" id="KW-0597">Phosphoprotein</keyword>
<feature type="domain" description="Response regulatory" evidence="10">
    <location>
        <begin position="19"/>
        <end position="132"/>
    </location>
</feature>
<dbReference type="InterPro" id="IPR016032">
    <property type="entry name" value="Sig_transdc_resp-reg_C-effctor"/>
</dbReference>
<evidence type="ECO:0000259" key="10">
    <source>
        <dbReference type="PROSITE" id="PS50110"/>
    </source>
</evidence>
<keyword evidence="7" id="KW-0804">Transcription</keyword>
<evidence type="ECO:0000259" key="11">
    <source>
        <dbReference type="PROSITE" id="PS51755"/>
    </source>
</evidence>
<gene>
    <name evidence="12" type="ORF">PZE19_12815</name>
</gene>
<reference evidence="12 13" key="1">
    <citation type="submission" date="2023-03" db="EMBL/GenBank/DDBJ databases">
        <title>Paludisphaera mucosa sp. nov. a novel planctomycete from northern fen.</title>
        <authorList>
            <person name="Ivanova A."/>
        </authorList>
    </citation>
    <scope>NUCLEOTIDE SEQUENCE [LARGE SCALE GENOMIC DNA]</scope>
    <source>
        <strain evidence="12 13">Pla2</strain>
    </source>
</reference>
<organism evidence="12 13">
    <name type="scientific">Paludisphaera mucosa</name>
    <dbReference type="NCBI Taxonomy" id="3030827"/>
    <lineage>
        <taxon>Bacteria</taxon>
        <taxon>Pseudomonadati</taxon>
        <taxon>Planctomycetota</taxon>
        <taxon>Planctomycetia</taxon>
        <taxon>Isosphaerales</taxon>
        <taxon>Isosphaeraceae</taxon>
        <taxon>Paludisphaera</taxon>
    </lineage>
</organism>
<dbReference type="PROSITE" id="PS50110">
    <property type="entry name" value="RESPONSE_REGULATORY"/>
    <property type="match status" value="1"/>
</dbReference>
<dbReference type="PANTHER" id="PTHR48111">
    <property type="entry name" value="REGULATOR OF RPOS"/>
    <property type="match status" value="1"/>
</dbReference>
<comment type="subcellular location">
    <subcellularLocation>
        <location evidence="1">Cytoplasm</location>
    </subcellularLocation>
</comment>